<keyword evidence="2" id="KW-1185">Reference proteome</keyword>
<gene>
    <name evidence="1" type="ORF">AA23TX_04739</name>
</gene>
<organism evidence="1 2">
    <name type="scientific">Amycolatopsis camponoti</name>
    <dbReference type="NCBI Taxonomy" id="2606593"/>
    <lineage>
        <taxon>Bacteria</taxon>
        <taxon>Bacillati</taxon>
        <taxon>Actinomycetota</taxon>
        <taxon>Actinomycetes</taxon>
        <taxon>Pseudonocardiales</taxon>
        <taxon>Pseudonocardiaceae</taxon>
        <taxon>Amycolatopsis</taxon>
    </lineage>
</organism>
<accession>A0A6I8LT58</accession>
<evidence type="ECO:0000313" key="2">
    <source>
        <dbReference type="Proteomes" id="UP000399805"/>
    </source>
</evidence>
<protein>
    <submittedName>
        <fullName evidence="1">Uncharacterized protein</fullName>
    </submittedName>
</protein>
<dbReference type="AlphaFoldDB" id="A0A6I8LT58"/>
<sequence>MACHASVMEDTDLVQTGIGLLASVYRLRQNLENDGEAGASGYPELLEGALDFTMTADSPVPPEYLADVQDIVKQAVDELAHRQEAVMRGLLMGFVKVVEAYEEENPGPDVLHLLQQLSLEVAVDSPED</sequence>
<dbReference type="EMBL" id="CABVGP010000002">
    <property type="protein sequence ID" value="VVJ19718.1"/>
    <property type="molecule type" value="Genomic_DNA"/>
</dbReference>
<evidence type="ECO:0000313" key="1">
    <source>
        <dbReference type="EMBL" id="VVJ19718.1"/>
    </source>
</evidence>
<proteinExistence type="predicted"/>
<dbReference type="Proteomes" id="UP000399805">
    <property type="component" value="Unassembled WGS sequence"/>
</dbReference>
<name>A0A6I8LT58_9PSEU</name>
<reference evidence="1 2" key="1">
    <citation type="submission" date="2019-09" db="EMBL/GenBank/DDBJ databases">
        <authorList>
            <person name="Leyn A S."/>
        </authorList>
    </citation>
    <scope>NUCLEOTIDE SEQUENCE [LARGE SCALE GENOMIC DNA]</scope>
    <source>
        <strain evidence="1">AA231_1</strain>
    </source>
</reference>